<gene>
    <name evidence="2" type="ORF">BCO_0011802</name>
</gene>
<feature type="transmembrane region" description="Helical" evidence="1">
    <location>
        <begin position="15"/>
        <end position="33"/>
    </location>
</feature>
<dbReference type="AlphaFoldDB" id="W5SX44"/>
<keyword evidence="1" id="KW-1133">Transmembrane helix</keyword>
<geneLocation type="plasmid" evidence="2">
    <name>unnamed</name>
</geneLocation>
<accession>W5SX44</accession>
<evidence type="ECO:0000313" key="2">
    <source>
        <dbReference type="EMBL" id="AHH11470.1"/>
    </source>
</evidence>
<dbReference type="HOGENOM" id="CLU_143327_0_0_12"/>
<proteinExistence type="predicted"/>
<feature type="transmembrane region" description="Helical" evidence="1">
    <location>
        <begin position="129"/>
        <end position="152"/>
    </location>
</feature>
<protein>
    <submittedName>
        <fullName evidence="2">BDR-repeat family protein</fullName>
    </submittedName>
</protein>
<name>W5SX44_9SPIR</name>
<organism evidence="2">
    <name type="scientific">Borrelia coriaceae ATCC 43381</name>
    <dbReference type="NCBI Taxonomy" id="1408429"/>
    <lineage>
        <taxon>Bacteria</taxon>
        <taxon>Pseudomonadati</taxon>
        <taxon>Spirochaetota</taxon>
        <taxon>Spirochaetia</taxon>
        <taxon>Spirochaetales</taxon>
        <taxon>Borreliaceae</taxon>
        <taxon>Borrelia</taxon>
    </lineage>
</organism>
<dbReference type="EMBL" id="CP005755">
    <property type="protein sequence ID" value="AHH11470.1"/>
    <property type="molecule type" value="Genomic_DNA"/>
</dbReference>
<keyword evidence="2" id="KW-0614">Plasmid</keyword>
<keyword evidence="1" id="KW-0812">Transmembrane</keyword>
<sequence>MVFSLLGLTNFNGEGFLILMIKNSFLVLSNIMIKRISNISMFIILLGINTKVFATYYHKLDDGKSALVLTYNELTEKKRGQCVVIAENNLDIKIDNVRNELKSDINDLDNKIEINNKDIKSTLRLYKCVFVIIITMCLAIFLTLMSVLYTLLNK</sequence>
<reference evidence="2" key="1">
    <citation type="submission" date="2013-04" db="EMBL/GenBank/DDBJ databases">
        <title>Comparative Genomics of Relapsing Fever Spirochetes.</title>
        <authorList>
            <person name="Schwan T.G."/>
            <person name="Raffel S.J."/>
            <person name="Porcella S.F."/>
            <person name="Martens C.A."/>
            <person name="Bruno D.P."/>
            <person name="Ricklefs S.M."/>
            <person name="Barbian K.B."/>
        </authorList>
    </citation>
    <scope>NUCLEOTIDE SEQUENCE</scope>
    <source>
        <strain evidence="2">Co53</strain>
        <plasmid evidence="2">unnamed</plasmid>
    </source>
</reference>
<evidence type="ECO:0000256" key="1">
    <source>
        <dbReference type="SAM" id="Phobius"/>
    </source>
</evidence>
<keyword evidence="1" id="KW-0472">Membrane</keyword>